<dbReference type="PROSITE" id="PS50404">
    <property type="entry name" value="GST_NTER"/>
    <property type="match status" value="1"/>
</dbReference>
<dbReference type="SFLD" id="SFLDS00019">
    <property type="entry name" value="Glutathione_Transferase_(cytos"/>
    <property type="match status" value="1"/>
</dbReference>
<dbReference type="SUPFAM" id="SSF47616">
    <property type="entry name" value="GST C-terminal domain-like"/>
    <property type="match status" value="1"/>
</dbReference>
<dbReference type="InterPro" id="IPR040079">
    <property type="entry name" value="Glutathione_S-Trfase"/>
</dbReference>
<dbReference type="Pfam" id="PF13410">
    <property type="entry name" value="GST_C_2"/>
    <property type="match status" value="1"/>
</dbReference>
<dbReference type="InterPro" id="IPR036282">
    <property type="entry name" value="Glutathione-S-Trfase_C_sf"/>
</dbReference>
<feature type="domain" description="GST C-terminal" evidence="2">
    <location>
        <begin position="85"/>
        <end position="202"/>
    </location>
</feature>
<dbReference type="RefSeq" id="WP_190470137.1">
    <property type="nucleotide sequence ID" value="NZ_JACJPW010000075.1"/>
</dbReference>
<protein>
    <submittedName>
        <fullName evidence="3">Glutathione S-transferase family protein</fullName>
    </submittedName>
</protein>
<accession>A0A926ZJB8</accession>
<evidence type="ECO:0000259" key="1">
    <source>
        <dbReference type="PROSITE" id="PS50404"/>
    </source>
</evidence>
<evidence type="ECO:0000313" key="3">
    <source>
        <dbReference type="EMBL" id="MBD2184207.1"/>
    </source>
</evidence>
<dbReference type="Pfam" id="PF13417">
    <property type="entry name" value="GST_N_3"/>
    <property type="match status" value="1"/>
</dbReference>
<dbReference type="Proteomes" id="UP000641646">
    <property type="component" value="Unassembled WGS sequence"/>
</dbReference>
<evidence type="ECO:0000259" key="2">
    <source>
        <dbReference type="PROSITE" id="PS50405"/>
    </source>
</evidence>
<dbReference type="PROSITE" id="PS50405">
    <property type="entry name" value="GST_CTER"/>
    <property type="match status" value="1"/>
</dbReference>
<reference evidence="3" key="1">
    <citation type="journal article" date="2015" name="ISME J.">
        <title>Draft Genome Sequence of Streptomyces incarnatus NRRL8089, which Produces the Nucleoside Antibiotic Sinefungin.</title>
        <authorList>
            <person name="Oshima K."/>
            <person name="Hattori M."/>
            <person name="Shimizu H."/>
            <person name="Fukuda K."/>
            <person name="Nemoto M."/>
            <person name="Inagaki K."/>
            <person name="Tamura T."/>
        </authorList>
    </citation>
    <scope>NUCLEOTIDE SEQUENCE</scope>
    <source>
        <strain evidence="3">FACHB-1375</strain>
    </source>
</reference>
<dbReference type="Gene3D" id="1.20.1050.10">
    <property type="match status" value="1"/>
</dbReference>
<dbReference type="PANTHER" id="PTHR44051:SF8">
    <property type="entry name" value="GLUTATHIONE S-TRANSFERASE GSTA"/>
    <property type="match status" value="1"/>
</dbReference>
<dbReference type="Gene3D" id="3.40.30.10">
    <property type="entry name" value="Glutaredoxin"/>
    <property type="match status" value="1"/>
</dbReference>
<organism evidence="3 4">
    <name type="scientific">Aerosakkonema funiforme FACHB-1375</name>
    <dbReference type="NCBI Taxonomy" id="2949571"/>
    <lineage>
        <taxon>Bacteria</taxon>
        <taxon>Bacillati</taxon>
        <taxon>Cyanobacteriota</taxon>
        <taxon>Cyanophyceae</taxon>
        <taxon>Oscillatoriophycideae</taxon>
        <taxon>Aerosakkonematales</taxon>
        <taxon>Aerosakkonemataceae</taxon>
        <taxon>Aerosakkonema</taxon>
    </lineage>
</organism>
<dbReference type="AlphaFoldDB" id="A0A926ZJB8"/>
<dbReference type="SFLD" id="SFLDG00358">
    <property type="entry name" value="Main_(cytGST)"/>
    <property type="match status" value="1"/>
</dbReference>
<dbReference type="PANTHER" id="PTHR44051">
    <property type="entry name" value="GLUTATHIONE S-TRANSFERASE-RELATED"/>
    <property type="match status" value="1"/>
</dbReference>
<feature type="domain" description="GST N-terminal" evidence="1">
    <location>
        <begin position="1"/>
        <end position="80"/>
    </location>
</feature>
<proteinExistence type="predicted"/>
<dbReference type="InterPro" id="IPR004045">
    <property type="entry name" value="Glutathione_S-Trfase_N"/>
</dbReference>
<sequence>MSRVLYYAQRSPYARKVRILLAEKNLPCELKATDIVNKSPEFIQISPIGKVPVLVDEDGTTLWDSTLIVEYLDETYPEVSFYPSDRKQRLECRKWEDLGDTLADNAVALWYQKLKGENADPKDREKYQSAIDRLLPPLDEKLTTSTYLLGKTWTAADVAALCALGYYTLRFGEDWQHQYLRLGQWFKKLHDRESVKSTVPVG</sequence>
<dbReference type="InterPro" id="IPR036249">
    <property type="entry name" value="Thioredoxin-like_sf"/>
</dbReference>
<dbReference type="InterPro" id="IPR010987">
    <property type="entry name" value="Glutathione-S-Trfase_C-like"/>
</dbReference>
<evidence type="ECO:0000313" key="4">
    <source>
        <dbReference type="Proteomes" id="UP000641646"/>
    </source>
</evidence>
<comment type="caution">
    <text evidence="3">The sequence shown here is derived from an EMBL/GenBank/DDBJ whole genome shotgun (WGS) entry which is preliminary data.</text>
</comment>
<dbReference type="SUPFAM" id="SSF52833">
    <property type="entry name" value="Thioredoxin-like"/>
    <property type="match status" value="1"/>
</dbReference>
<name>A0A926ZJB8_9CYAN</name>
<reference evidence="3" key="2">
    <citation type="submission" date="2020-08" db="EMBL/GenBank/DDBJ databases">
        <authorList>
            <person name="Chen M."/>
            <person name="Teng W."/>
            <person name="Zhao L."/>
            <person name="Hu C."/>
            <person name="Zhou Y."/>
            <person name="Han B."/>
            <person name="Song L."/>
            <person name="Shu W."/>
        </authorList>
    </citation>
    <scope>NUCLEOTIDE SEQUENCE</scope>
    <source>
        <strain evidence="3">FACHB-1375</strain>
    </source>
</reference>
<keyword evidence="4" id="KW-1185">Reference proteome</keyword>
<dbReference type="EMBL" id="JACJPW010000075">
    <property type="protein sequence ID" value="MBD2184207.1"/>
    <property type="molecule type" value="Genomic_DNA"/>
</dbReference>
<dbReference type="CDD" id="cd00570">
    <property type="entry name" value="GST_N_family"/>
    <property type="match status" value="1"/>
</dbReference>
<gene>
    <name evidence="3" type="ORF">H6G03_24570</name>
</gene>